<dbReference type="EMBL" id="JH795867">
    <property type="protein sequence ID" value="EJU00189.1"/>
    <property type="molecule type" value="Genomic_DNA"/>
</dbReference>
<dbReference type="OMA" id="WMWEWHT"/>
<dbReference type="Gene3D" id="1.10.287.260">
    <property type="match status" value="1"/>
</dbReference>
<name>M5FVA2_DACPD</name>
<dbReference type="InterPro" id="IPR043502">
    <property type="entry name" value="DNA/RNA_pol_sf"/>
</dbReference>
<protein>
    <recommendedName>
        <fullName evidence="10">DNA-directed RNA polymerase</fullName>
        <ecNumber evidence="10">2.7.7.6</ecNumber>
    </recommendedName>
</protein>
<keyword evidence="4 10" id="KW-0808">Transferase</keyword>
<dbReference type="GO" id="GO:0003899">
    <property type="term" value="F:DNA-directed RNA polymerase activity"/>
    <property type="evidence" value="ECO:0007669"/>
    <property type="project" value="UniProtKB-EC"/>
</dbReference>
<comment type="subcellular location">
    <subcellularLocation>
        <location evidence="1">Mitochondrion</location>
    </subcellularLocation>
</comment>
<evidence type="ECO:0000256" key="10">
    <source>
        <dbReference type="RuleBase" id="RU003805"/>
    </source>
</evidence>
<keyword evidence="14" id="KW-1185">Reference proteome</keyword>
<feature type="region of interest" description="Disordered" evidence="11">
    <location>
        <begin position="919"/>
        <end position="947"/>
    </location>
</feature>
<dbReference type="HOGENOM" id="CLU_003364_1_1_1"/>
<evidence type="ECO:0000313" key="13">
    <source>
        <dbReference type="EMBL" id="EJU00189.1"/>
    </source>
</evidence>
<evidence type="ECO:0000256" key="11">
    <source>
        <dbReference type="SAM" id="MobiDB-lite"/>
    </source>
</evidence>
<dbReference type="SUPFAM" id="SSF56672">
    <property type="entry name" value="DNA/RNA polymerases"/>
    <property type="match status" value="1"/>
</dbReference>
<dbReference type="GO" id="GO:0034245">
    <property type="term" value="C:mitochondrial DNA-directed RNA polymerase complex"/>
    <property type="evidence" value="ECO:0007669"/>
    <property type="project" value="TreeGrafter"/>
</dbReference>
<dbReference type="RefSeq" id="XP_040627086.1">
    <property type="nucleotide sequence ID" value="XM_040775267.1"/>
</dbReference>
<dbReference type="InterPro" id="IPR029262">
    <property type="entry name" value="RPOL_N"/>
</dbReference>
<dbReference type="PROSITE" id="PS00900">
    <property type="entry name" value="RNA_POL_PHAGE_1"/>
    <property type="match status" value="1"/>
</dbReference>
<dbReference type="Gene3D" id="1.10.1320.10">
    <property type="entry name" value="DNA-directed RNA polymerase, N-terminal domain"/>
    <property type="match status" value="1"/>
</dbReference>
<evidence type="ECO:0000256" key="2">
    <source>
        <dbReference type="ARBA" id="ARBA00009493"/>
    </source>
</evidence>
<dbReference type="Proteomes" id="UP000030653">
    <property type="component" value="Unassembled WGS sequence"/>
</dbReference>
<keyword evidence="6" id="KW-0809">Transit peptide</keyword>
<dbReference type="GeneID" id="63690329"/>
<evidence type="ECO:0000256" key="3">
    <source>
        <dbReference type="ARBA" id="ARBA00022478"/>
    </source>
</evidence>
<keyword evidence="5 10" id="KW-0548">Nucleotidyltransferase</keyword>
<gene>
    <name evidence="13" type="ORF">DACRYDRAFT_54516</name>
</gene>
<dbReference type="InterPro" id="IPR024075">
    <property type="entry name" value="DNA-dir_RNA_pol_helix_hairp_sf"/>
</dbReference>
<dbReference type="Gene3D" id="1.10.150.20">
    <property type="entry name" value="5' to 3' exonuclease, C-terminal subdomain"/>
    <property type="match status" value="1"/>
</dbReference>
<keyword evidence="3 10" id="KW-0240">DNA-directed RNA polymerase</keyword>
<comment type="function">
    <text evidence="10">DNA-dependent RNA polymerase catalyzes the transcription of DNA into RNA using the four ribonucleoside triphosphates as substrates.</text>
</comment>
<dbReference type="PANTHER" id="PTHR10102:SF0">
    <property type="entry name" value="DNA-DIRECTED RNA POLYMERASE, MITOCHONDRIAL"/>
    <property type="match status" value="1"/>
</dbReference>
<comment type="catalytic activity">
    <reaction evidence="9 10">
        <text>RNA(n) + a ribonucleoside 5'-triphosphate = RNA(n+1) + diphosphate</text>
        <dbReference type="Rhea" id="RHEA:21248"/>
        <dbReference type="Rhea" id="RHEA-COMP:14527"/>
        <dbReference type="Rhea" id="RHEA-COMP:17342"/>
        <dbReference type="ChEBI" id="CHEBI:33019"/>
        <dbReference type="ChEBI" id="CHEBI:61557"/>
        <dbReference type="ChEBI" id="CHEBI:140395"/>
        <dbReference type="EC" id="2.7.7.6"/>
    </reaction>
</comment>
<dbReference type="SMART" id="SM01311">
    <property type="entry name" value="RPOL_N"/>
    <property type="match status" value="1"/>
</dbReference>
<evidence type="ECO:0000256" key="8">
    <source>
        <dbReference type="ARBA" id="ARBA00023163"/>
    </source>
</evidence>
<evidence type="ECO:0000256" key="9">
    <source>
        <dbReference type="ARBA" id="ARBA00048552"/>
    </source>
</evidence>
<accession>M5FVA2</accession>
<dbReference type="Gene3D" id="1.10.287.280">
    <property type="match status" value="1"/>
</dbReference>
<dbReference type="FunFam" id="1.10.287.280:FF:000001">
    <property type="entry name" value="DNA-directed RNA polymerase"/>
    <property type="match status" value="1"/>
</dbReference>
<dbReference type="EC" id="2.7.7.6" evidence="10"/>
<proteinExistence type="inferred from homology"/>
<evidence type="ECO:0000313" key="14">
    <source>
        <dbReference type="Proteomes" id="UP000030653"/>
    </source>
</evidence>
<keyword evidence="7" id="KW-0496">Mitochondrion</keyword>
<dbReference type="PANTHER" id="PTHR10102">
    <property type="entry name" value="DNA-DIRECTED RNA POLYMERASE, MITOCHONDRIAL"/>
    <property type="match status" value="1"/>
</dbReference>
<dbReference type="GO" id="GO:0001018">
    <property type="term" value="F:mitochondrial promoter sequence-specific DNA binding"/>
    <property type="evidence" value="ECO:0007669"/>
    <property type="project" value="TreeGrafter"/>
</dbReference>
<dbReference type="Pfam" id="PF00940">
    <property type="entry name" value="RNA_pol"/>
    <property type="match status" value="1"/>
</dbReference>
<dbReference type="FunFam" id="1.10.150.20:FF:000041">
    <property type="entry name" value="DNA-directed RNA polymerase"/>
    <property type="match status" value="1"/>
</dbReference>
<evidence type="ECO:0000259" key="12">
    <source>
        <dbReference type="SMART" id="SM01311"/>
    </source>
</evidence>
<dbReference type="InterPro" id="IPR037159">
    <property type="entry name" value="RNA_POL_N_sf"/>
</dbReference>
<sequence length="988" mass="111469">MREYLGQVRVGRASLQDDPTARQRLMEESAYMVAAQRWRHQAEEMTHHNVAGWNTQHMKLKKWMWNWYQALKERLDNEIPTLEEEEKLAQRRKPTDGDAIGPFLRLLSTEKMATMTISELLRYGTSDGGVRTARTAITLGRVVEQEYNAEVALAQRSRGPDPVVLTSEGSLTELAAIRQQARDSEDFTMAIPPDWTQVIRGRVGGFLLNAVIDVATITRRGIRPSTGEEVSEEQPAFAHCYEFLHGRKIGLIKFNPELTEQLSSEPIKDALHPRQLPMLIPPRPWIDVERGAYMYSRTSVMRYKDSLEQSSFLRSASSAGHLESMYAALDVLGSTPWTINRPIFDVVIAVWNSGKQFAKIPPAGLEGEDPVKPDNYETDPKAKRDFVRAMSTSIQKRHENHSMRCDTNYKLEIARAFLGERFYFPHNVDFRGRAYPVPPNLNHMGDDLCRGLLTFADKKALGERGLRWLKIHAANKFGYDKASFEERVTWTMEHLDEIYDSAKKPLDGQRWWLKADDPWQFLASCIELHNALESPNPAEFESSLPVHQDGTCNGLQHYAALGGDGQGARQVNLDVGDRPADVYTFVANMVEKRLDEAAAKGDEKAKWLQGRIARKVVKQTVMTTVYGVTFVGARDQIRKQIEALPGVSISEQESYAMAVYVARLTLSCIGDLFGGAKSIQLWLNKVCALITKSIPPERIDLLLRDKEYAGEVRNAPMKRTYTSLVKEQMTSMIWTTPLGMPVVQPYRKQAKKQIYTSLQSLFIADPNLPMEVSSRKQASAFPPNFIHSLDATHMMLTALGCRDKQLTFASVHDSYWTHAASIDEMSATIRDTFVKLHSADILGNLLLEIQQRYKDYKVPVSLLTTMHLTRPKPTMAEAEEEGAEEDADDSPGNCVALNVARISKEDLARMTSSEEIDLDIGKSGASSDEADAEAEVEENGTSKKRKYATRKLKPLKTRFVNLIDIIPPVPSKGEFDIQKIKDSLYFFS</sequence>
<comment type="similarity">
    <text evidence="2 10">Belongs to the phage and mitochondrial RNA polymerase family.</text>
</comment>
<feature type="compositionally biased region" description="Acidic residues" evidence="11">
    <location>
        <begin position="928"/>
        <end position="938"/>
    </location>
</feature>
<dbReference type="InterPro" id="IPR046950">
    <property type="entry name" value="DNA-dir_Rpol_C_phage-type"/>
</dbReference>
<organism evidence="13 14">
    <name type="scientific">Dacryopinax primogenitus (strain DJM 731)</name>
    <name type="common">Brown rot fungus</name>
    <dbReference type="NCBI Taxonomy" id="1858805"/>
    <lineage>
        <taxon>Eukaryota</taxon>
        <taxon>Fungi</taxon>
        <taxon>Dikarya</taxon>
        <taxon>Basidiomycota</taxon>
        <taxon>Agaricomycotina</taxon>
        <taxon>Dacrymycetes</taxon>
        <taxon>Dacrymycetales</taxon>
        <taxon>Dacrymycetaceae</taxon>
        <taxon>Dacryopinax</taxon>
    </lineage>
</organism>
<dbReference type="STRING" id="1858805.M5FVA2"/>
<dbReference type="OrthoDB" id="276422at2759"/>
<feature type="domain" description="DNA-directed RNA polymerase N-terminal" evidence="12">
    <location>
        <begin position="21"/>
        <end position="334"/>
    </location>
</feature>
<evidence type="ECO:0000256" key="5">
    <source>
        <dbReference type="ARBA" id="ARBA00022695"/>
    </source>
</evidence>
<evidence type="ECO:0000256" key="6">
    <source>
        <dbReference type="ARBA" id="ARBA00022946"/>
    </source>
</evidence>
<reference evidence="13 14" key="1">
    <citation type="journal article" date="2012" name="Science">
        <title>The Paleozoic origin of enzymatic lignin decomposition reconstructed from 31 fungal genomes.</title>
        <authorList>
            <person name="Floudas D."/>
            <person name="Binder M."/>
            <person name="Riley R."/>
            <person name="Barry K."/>
            <person name="Blanchette R.A."/>
            <person name="Henrissat B."/>
            <person name="Martinez A.T."/>
            <person name="Otillar R."/>
            <person name="Spatafora J.W."/>
            <person name="Yadav J.S."/>
            <person name="Aerts A."/>
            <person name="Benoit I."/>
            <person name="Boyd A."/>
            <person name="Carlson A."/>
            <person name="Copeland A."/>
            <person name="Coutinho P.M."/>
            <person name="de Vries R.P."/>
            <person name="Ferreira P."/>
            <person name="Findley K."/>
            <person name="Foster B."/>
            <person name="Gaskell J."/>
            <person name="Glotzer D."/>
            <person name="Gorecki P."/>
            <person name="Heitman J."/>
            <person name="Hesse C."/>
            <person name="Hori C."/>
            <person name="Igarashi K."/>
            <person name="Jurgens J.A."/>
            <person name="Kallen N."/>
            <person name="Kersten P."/>
            <person name="Kohler A."/>
            <person name="Kuees U."/>
            <person name="Kumar T.K.A."/>
            <person name="Kuo A."/>
            <person name="LaButti K."/>
            <person name="Larrondo L.F."/>
            <person name="Lindquist E."/>
            <person name="Ling A."/>
            <person name="Lombard V."/>
            <person name="Lucas S."/>
            <person name="Lundell T."/>
            <person name="Martin R."/>
            <person name="McLaughlin D.J."/>
            <person name="Morgenstern I."/>
            <person name="Morin E."/>
            <person name="Murat C."/>
            <person name="Nagy L.G."/>
            <person name="Nolan M."/>
            <person name="Ohm R.A."/>
            <person name="Patyshakuliyeva A."/>
            <person name="Rokas A."/>
            <person name="Ruiz-Duenas F.J."/>
            <person name="Sabat G."/>
            <person name="Salamov A."/>
            <person name="Samejima M."/>
            <person name="Schmutz J."/>
            <person name="Slot J.C."/>
            <person name="St John F."/>
            <person name="Stenlid J."/>
            <person name="Sun H."/>
            <person name="Sun S."/>
            <person name="Syed K."/>
            <person name="Tsang A."/>
            <person name="Wiebenga A."/>
            <person name="Young D."/>
            <person name="Pisabarro A."/>
            <person name="Eastwood D.C."/>
            <person name="Martin F."/>
            <person name="Cullen D."/>
            <person name="Grigoriev I.V."/>
            <person name="Hibbett D.S."/>
        </authorList>
    </citation>
    <scope>NUCLEOTIDE SEQUENCE [LARGE SCALE GENOMIC DNA]</scope>
    <source>
        <strain evidence="13 14">DJM-731 SS1</strain>
    </source>
</reference>
<keyword evidence="8 10" id="KW-0804">Transcription</keyword>
<evidence type="ECO:0000256" key="1">
    <source>
        <dbReference type="ARBA" id="ARBA00004173"/>
    </source>
</evidence>
<dbReference type="Pfam" id="PF14700">
    <property type="entry name" value="RPOL_N"/>
    <property type="match status" value="1"/>
</dbReference>
<dbReference type="GO" id="GO:0006390">
    <property type="term" value="P:mitochondrial transcription"/>
    <property type="evidence" value="ECO:0007669"/>
    <property type="project" value="TreeGrafter"/>
</dbReference>
<evidence type="ECO:0000256" key="7">
    <source>
        <dbReference type="ARBA" id="ARBA00023128"/>
    </source>
</evidence>
<dbReference type="InterPro" id="IPR002092">
    <property type="entry name" value="DNA-dir_Rpol_phage-type"/>
</dbReference>
<evidence type="ECO:0000256" key="4">
    <source>
        <dbReference type="ARBA" id="ARBA00022679"/>
    </source>
</evidence>
<dbReference type="AlphaFoldDB" id="M5FVA2"/>
<dbReference type="PROSITE" id="PS00489">
    <property type="entry name" value="RNA_POL_PHAGE_2"/>
    <property type="match status" value="1"/>
</dbReference>